<dbReference type="Proteomes" id="UP000000719">
    <property type="component" value="Chromosome"/>
</dbReference>
<gene>
    <name evidence="1" type="ordered locus">Hore_10640</name>
</gene>
<reference evidence="1 2" key="1">
    <citation type="journal article" date="2009" name="PLoS ONE">
        <title>Genome analysis of the anaerobic thermohalophilic bacterium Halothermothrix orenii.</title>
        <authorList>
            <person name="Mavromatis K."/>
            <person name="Ivanova N."/>
            <person name="Anderson I."/>
            <person name="Lykidis A."/>
            <person name="Hooper S.D."/>
            <person name="Sun H."/>
            <person name="Kunin V."/>
            <person name="Lapidus A."/>
            <person name="Hugenholtz P."/>
            <person name="Patel B."/>
            <person name="Kyrpides N.C."/>
        </authorList>
    </citation>
    <scope>NUCLEOTIDE SEQUENCE [LARGE SCALE GENOMIC DNA]</scope>
    <source>
        <strain evidence="2">H 168 / OCM 544 / DSM 9562</strain>
    </source>
</reference>
<proteinExistence type="predicted"/>
<dbReference type="KEGG" id="hor:Hore_10640"/>
<dbReference type="HOGENOM" id="CLU_173848_0_0_9"/>
<dbReference type="RefSeq" id="WP_012636004.1">
    <property type="nucleotide sequence ID" value="NC_011899.1"/>
</dbReference>
<dbReference type="EMBL" id="CP001098">
    <property type="protein sequence ID" value="ACL69819.1"/>
    <property type="molecule type" value="Genomic_DNA"/>
</dbReference>
<name>B8CX00_HALOH</name>
<evidence type="ECO:0000313" key="1">
    <source>
        <dbReference type="EMBL" id="ACL69819.1"/>
    </source>
</evidence>
<protein>
    <submittedName>
        <fullName evidence="1">Uncharacterized protein</fullName>
    </submittedName>
</protein>
<dbReference type="AlphaFoldDB" id="B8CX00"/>
<keyword evidence="2" id="KW-1185">Reference proteome</keyword>
<dbReference type="STRING" id="373903.Hore_10640"/>
<evidence type="ECO:0000313" key="2">
    <source>
        <dbReference type="Proteomes" id="UP000000719"/>
    </source>
</evidence>
<accession>B8CX00</accession>
<sequence length="100" mass="11941">MGFFNFINNLFKPKKDYNLVTVYLKDNKCGNKMKLVLRKSYDIHRVYDKKREEEFKLTKVVICDKCYHKIKVELGFDKSYNIITKDIKGGTLITEEEYNS</sequence>
<dbReference type="OrthoDB" id="2111848at2"/>
<organism evidence="1 2">
    <name type="scientific">Halothermothrix orenii (strain H 168 / OCM 544 / DSM 9562)</name>
    <dbReference type="NCBI Taxonomy" id="373903"/>
    <lineage>
        <taxon>Bacteria</taxon>
        <taxon>Bacillati</taxon>
        <taxon>Bacillota</taxon>
        <taxon>Clostridia</taxon>
        <taxon>Halanaerobiales</taxon>
        <taxon>Halothermotrichaceae</taxon>
        <taxon>Halothermothrix</taxon>
    </lineage>
</organism>